<dbReference type="InterPro" id="IPR027417">
    <property type="entry name" value="P-loop_NTPase"/>
</dbReference>
<dbReference type="SUPFAM" id="SSF52540">
    <property type="entry name" value="P-loop containing nucleoside triphosphate hydrolases"/>
    <property type="match status" value="1"/>
</dbReference>
<dbReference type="Gene3D" id="3.40.50.300">
    <property type="entry name" value="P-loop containing nucleotide triphosphate hydrolases"/>
    <property type="match status" value="1"/>
</dbReference>
<comment type="caution">
    <text evidence="1">The sequence shown here is derived from an EMBL/GenBank/DDBJ whole genome shotgun (WGS) entry which is preliminary data.</text>
</comment>
<evidence type="ECO:0000313" key="1">
    <source>
        <dbReference type="EMBL" id="KXT04339.1"/>
    </source>
</evidence>
<gene>
    <name evidence="1" type="ORF">AC578_7910</name>
</gene>
<protein>
    <recommendedName>
        <fullName evidence="3">NAD dependent epimerase/dehydratase</fullName>
    </recommendedName>
</protein>
<dbReference type="OrthoDB" id="408152at2759"/>
<dbReference type="InterPro" id="IPR040632">
    <property type="entry name" value="Sulfotransfer_4"/>
</dbReference>
<dbReference type="PANTHER" id="PTHR36978:SF4">
    <property type="entry name" value="P-LOOP CONTAINING NUCLEOSIDE TRIPHOSPHATE HYDROLASE PROTEIN"/>
    <property type="match status" value="1"/>
</dbReference>
<proteinExistence type="predicted"/>
<organism evidence="1 2">
    <name type="scientific">Pseudocercospora eumusae</name>
    <dbReference type="NCBI Taxonomy" id="321146"/>
    <lineage>
        <taxon>Eukaryota</taxon>
        <taxon>Fungi</taxon>
        <taxon>Dikarya</taxon>
        <taxon>Ascomycota</taxon>
        <taxon>Pezizomycotina</taxon>
        <taxon>Dothideomycetes</taxon>
        <taxon>Dothideomycetidae</taxon>
        <taxon>Mycosphaerellales</taxon>
        <taxon>Mycosphaerellaceae</taxon>
        <taxon>Pseudocercospora</taxon>
    </lineage>
</organism>
<evidence type="ECO:0000313" key="2">
    <source>
        <dbReference type="Proteomes" id="UP000070133"/>
    </source>
</evidence>
<dbReference type="PANTHER" id="PTHR36978">
    <property type="entry name" value="P-LOOP CONTAINING NUCLEOTIDE TRIPHOSPHATE HYDROLASE"/>
    <property type="match status" value="1"/>
</dbReference>
<dbReference type="Proteomes" id="UP000070133">
    <property type="component" value="Unassembled WGS sequence"/>
</dbReference>
<name>A0A139HPM9_9PEZI</name>
<accession>A0A139HPM9</accession>
<dbReference type="Pfam" id="PF17784">
    <property type="entry name" value="Sulfotransfer_4"/>
    <property type="match status" value="1"/>
</dbReference>
<dbReference type="STRING" id="321146.A0A139HPM9"/>
<dbReference type="AlphaFoldDB" id="A0A139HPM9"/>
<keyword evidence="2" id="KW-1185">Reference proteome</keyword>
<evidence type="ECO:0008006" key="3">
    <source>
        <dbReference type="Google" id="ProtNLM"/>
    </source>
</evidence>
<reference evidence="1 2" key="1">
    <citation type="submission" date="2015-07" db="EMBL/GenBank/DDBJ databases">
        <title>Comparative genomics of the Sigatoka disease complex on banana suggests a link between parallel evolutionary changes in Pseudocercospora fijiensis and Pseudocercospora eumusae and increased virulence on the banana host.</title>
        <authorList>
            <person name="Chang T.-C."/>
            <person name="Salvucci A."/>
            <person name="Crous P.W."/>
            <person name="Stergiopoulos I."/>
        </authorList>
    </citation>
    <scope>NUCLEOTIDE SEQUENCE [LARGE SCALE GENOMIC DNA]</scope>
    <source>
        <strain evidence="1 2">CBS 114824</strain>
    </source>
</reference>
<sequence>MAEPKKLMDVFNARTTKETHTLVPHPATGRLIDNHPGQRTVSMKVLVLGASRTGTMSIFAALERLGYQPYHLARALQAPKSNLDVWREGLEAKYHGKGKPFGRGEFDAIMGDYDTCSDVPVICFAEELIEAYPDAKIIINYRDVDQWLISMSNTAGVIWKWNWAWLAPWDQQLVDPFWRFGEMVMLCFYRTLNDCSPTSPAREAFLEHFRKLRKAAPPKRTLEYHVQDGWGPLCEFLGVAVPEGEFPRINDASQFIVAHRVMWWLAFGKMVVKTSAVPVALGVMSVAWYWIR</sequence>
<dbReference type="EMBL" id="LFZN01000022">
    <property type="protein sequence ID" value="KXT04339.1"/>
    <property type="molecule type" value="Genomic_DNA"/>
</dbReference>